<feature type="domain" description="Aldehyde dehydrogenase" evidence="5">
    <location>
        <begin position="31"/>
        <end position="182"/>
    </location>
</feature>
<dbReference type="Gene3D" id="3.40.309.10">
    <property type="entry name" value="Aldehyde Dehydrogenase, Chain A, domain 2"/>
    <property type="match status" value="1"/>
</dbReference>
<dbReference type="GeneID" id="25985775"/>
<dbReference type="HOGENOM" id="CLU_005391_0_1_1"/>
<dbReference type="FunFam" id="3.40.605.10:FF:000026">
    <property type="entry name" value="Aldehyde dehydrogenase, putative"/>
    <property type="match status" value="1"/>
</dbReference>
<feature type="active site" evidence="3">
    <location>
        <position position="248"/>
    </location>
</feature>
<dbReference type="AlphaFoldDB" id="J5T1U0"/>
<dbReference type="InterPro" id="IPR016162">
    <property type="entry name" value="Ald_DH_N"/>
</dbReference>
<dbReference type="PROSITE" id="PS00687">
    <property type="entry name" value="ALDEHYDE_DEHYDR_GLU"/>
    <property type="match status" value="1"/>
</dbReference>
<evidence type="ECO:0000259" key="5">
    <source>
        <dbReference type="Pfam" id="PF00171"/>
    </source>
</evidence>
<dbReference type="GO" id="GO:0004030">
    <property type="term" value="F:aldehyde dehydrogenase [NAD(P)+] activity"/>
    <property type="evidence" value="ECO:0007669"/>
    <property type="project" value="UniProtKB-ARBA"/>
</dbReference>
<evidence type="ECO:0000256" key="2">
    <source>
        <dbReference type="ARBA" id="ARBA00023002"/>
    </source>
</evidence>
<evidence type="ECO:0000313" key="6">
    <source>
        <dbReference type="EMBL" id="EJT48716.1"/>
    </source>
</evidence>
<dbReference type="FunFam" id="3.40.309.10:FF:000012">
    <property type="entry name" value="Betaine aldehyde dehydrogenase"/>
    <property type="match status" value="1"/>
</dbReference>
<dbReference type="InterPro" id="IPR016161">
    <property type="entry name" value="Ald_DH/histidinol_DH"/>
</dbReference>
<dbReference type="InterPro" id="IPR015590">
    <property type="entry name" value="Aldehyde_DH_dom"/>
</dbReference>
<gene>
    <name evidence="6" type="ORF">A1Q1_02261</name>
</gene>
<dbReference type="InterPro" id="IPR029510">
    <property type="entry name" value="Ald_DH_CS_GLU"/>
</dbReference>
<organism evidence="6 7">
    <name type="scientific">Trichosporon asahii var. asahii (strain ATCC 90039 / CBS 2479 / JCM 2466 / KCTC 7840 / NBRC 103889/ NCYC 2677 / UAMH 7654)</name>
    <name type="common">Yeast</name>
    <dbReference type="NCBI Taxonomy" id="1186058"/>
    <lineage>
        <taxon>Eukaryota</taxon>
        <taxon>Fungi</taxon>
        <taxon>Dikarya</taxon>
        <taxon>Basidiomycota</taxon>
        <taxon>Agaricomycotina</taxon>
        <taxon>Tremellomycetes</taxon>
        <taxon>Trichosporonales</taxon>
        <taxon>Trichosporonaceae</taxon>
        <taxon>Trichosporon</taxon>
    </lineage>
</organism>
<dbReference type="Pfam" id="PF00171">
    <property type="entry name" value="Aldedh"/>
    <property type="match status" value="2"/>
</dbReference>
<dbReference type="KEGG" id="tasa:A1Q1_02261"/>
<proteinExistence type="inferred from homology"/>
<dbReference type="Proteomes" id="UP000002748">
    <property type="component" value="Unassembled WGS sequence"/>
</dbReference>
<reference evidence="6 7" key="1">
    <citation type="journal article" date="2012" name="Eukaryot. Cell">
        <title>Draft genome sequence of CBS 2479, the standard type strain of Trichosporon asahii.</title>
        <authorList>
            <person name="Yang R.Y."/>
            <person name="Li H.T."/>
            <person name="Zhu H."/>
            <person name="Zhou G.P."/>
            <person name="Wang M."/>
            <person name="Wang L."/>
        </authorList>
    </citation>
    <scope>NUCLEOTIDE SEQUENCE [LARGE SCALE GENOMIC DNA]</scope>
    <source>
        <strain evidence="7">ATCC 90039 / CBS 2479 / JCM 2466 / KCTC 7840 / NCYC 2677 / UAMH 7654</strain>
    </source>
</reference>
<dbReference type="SUPFAM" id="SSF53720">
    <property type="entry name" value="ALDH-like"/>
    <property type="match status" value="1"/>
</dbReference>
<name>J5T1U0_TRIAS</name>
<keyword evidence="2 4" id="KW-0560">Oxidoreductase</keyword>
<protein>
    <recommendedName>
        <fullName evidence="5">Aldehyde dehydrogenase domain-containing protein</fullName>
    </recommendedName>
</protein>
<evidence type="ECO:0000313" key="7">
    <source>
        <dbReference type="Proteomes" id="UP000002748"/>
    </source>
</evidence>
<dbReference type="PANTHER" id="PTHR11699">
    <property type="entry name" value="ALDEHYDE DEHYDROGENASE-RELATED"/>
    <property type="match status" value="1"/>
</dbReference>
<dbReference type="EMBL" id="ALBS01000193">
    <property type="protein sequence ID" value="EJT48716.1"/>
    <property type="molecule type" value="Genomic_DNA"/>
</dbReference>
<dbReference type="InterPro" id="IPR016163">
    <property type="entry name" value="Ald_DH_C"/>
</dbReference>
<comment type="caution">
    <text evidence="6">The sequence shown here is derived from an EMBL/GenBank/DDBJ whole genome shotgun (WGS) entry which is preliminary data.</text>
</comment>
<evidence type="ECO:0000256" key="3">
    <source>
        <dbReference type="PROSITE-ProRule" id="PRU10007"/>
    </source>
</evidence>
<dbReference type="RefSeq" id="XP_014180681.1">
    <property type="nucleotide sequence ID" value="XM_014325206.1"/>
</dbReference>
<feature type="domain" description="Aldehyde dehydrogenase" evidence="5">
    <location>
        <begin position="202"/>
        <end position="473"/>
    </location>
</feature>
<accession>J5T1U0</accession>
<dbReference type="VEuPathDB" id="FungiDB:A1Q1_02261"/>
<comment type="similarity">
    <text evidence="1 4">Belongs to the aldehyde dehydrogenase family.</text>
</comment>
<evidence type="ECO:0000256" key="4">
    <source>
        <dbReference type="RuleBase" id="RU003345"/>
    </source>
</evidence>
<sequence>MTKSNEPTVSLELGNGKTVNLHHGMFINNEFVPSKAGKKLEVYNPAKGKVIGEIYQGDADDVDAAVKAARTAYEANNRAWGFGFAGQRAKLLNKLADLVEANLDELAALEATDTGKLFSDAKTKDIPGVITTLRYYAGWADKIMGHTYNSVPGAHAYTKLEPVGVCGQIIPWNFPAPLSPLSASPSWFVRLASLLESSTSSPGLGHTAGQAIADHMDVDKVAFTGSGAVGRKILKAAADSNLKRVTLELGGKSPNIIFDDANVKEAAEWALFGIEMNVGQVCVAGSRILVQEGIADEFTREFVNLMKGIKVGDPFDPSTTQGPLQSEGHFGKVKDWIKRAVEEGAELATGGDEIKDLGDGYYLRPTVFTNVKPGNSVLANEVFGPVVSIQTFKDEEEAIKIANDTTYGLASAVFSHNNERLMRMNTAIRAGTVWNNLYNYTSPTVPFGGFKQSGIGRENGEAVLLNYLETKAIIANTGVIRSPMAVAAGR</sequence>
<evidence type="ECO:0000256" key="1">
    <source>
        <dbReference type="ARBA" id="ARBA00009986"/>
    </source>
</evidence>
<dbReference type="OrthoDB" id="310895at2759"/>
<dbReference type="Gene3D" id="3.40.605.10">
    <property type="entry name" value="Aldehyde Dehydrogenase, Chain A, domain 1"/>
    <property type="match status" value="2"/>
</dbReference>